<evidence type="ECO:0000256" key="5">
    <source>
        <dbReference type="ARBA" id="ARBA00023002"/>
    </source>
</evidence>
<comment type="catalytic activity">
    <reaction evidence="6">
        <text>a quinone + sn-glycerol 3-phosphate = dihydroxyacetone phosphate + a quinol</text>
        <dbReference type="Rhea" id="RHEA:18977"/>
        <dbReference type="ChEBI" id="CHEBI:24646"/>
        <dbReference type="ChEBI" id="CHEBI:57597"/>
        <dbReference type="ChEBI" id="CHEBI:57642"/>
        <dbReference type="ChEBI" id="CHEBI:132124"/>
        <dbReference type="EC" id="1.1.5.3"/>
    </reaction>
</comment>
<keyword evidence="5 6" id="KW-0560">Oxidoreductase</keyword>
<evidence type="ECO:0000313" key="9">
    <source>
        <dbReference type="EMBL" id="MFD2055320.1"/>
    </source>
</evidence>
<evidence type="ECO:0000256" key="6">
    <source>
        <dbReference type="RuleBase" id="RU361217"/>
    </source>
</evidence>
<keyword evidence="10" id="KW-1185">Reference proteome</keyword>
<dbReference type="PANTHER" id="PTHR11985:SF15">
    <property type="entry name" value="GLYCEROL-3-PHOSPHATE DEHYDROGENASE, MITOCHONDRIAL"/>
    <property type="match status" value="1"/>
</dbReference>
<dbReference type="Pfam" id="PF01266">
    <property type="entry name" value="DAO"/>
    <property type="match status" value="1"/>
</dbReference>
<dbReference type="EC" id="1.1.5.3" evidence="6"/>
<dbReference type="PANTHER" id="PTHR11985">
    <property type="entry name" value="GLYCEROL-3-PHOSPHATE DEHYDROGENASE"/>
    <property type="match status" value="1"/>
</dbReference>
<evidence type="ECO:0000313" key="10">
    <source>
        <dbReference type="Proteomes" id="UP001597349"/>
    </source>
</evidence>
<comment type="similarity">
    <text evidence="2 6">Belongs to the FAD-dependent glycerol-3-phosphate dehydrogenase family.</text>
</comment>
<comment type="caution">
    <text evidence="9">The sequence shown here is derived from an EMBL/GenBank/DDBJ whole genome shotgun (WGS) entry which is preliminary data.</text>
</comment>
<evidence type="ECO:0000256" key="4">
    <source>
        <dbReference type="ARBA" id="ARBA00022827"/>
    </source>
</evidence>
<protein>
    <recommendedName>
        <fullName evidence="6">Glycerol-3-phosphate dehydrogenase</fullName>
        <ecNumber evidence="6">1.1.5.3</ecNumber>
    </recommendedName>
</protein>
<dbReference type="InterPro" id="IPR006076">
    <property type="entry name" value="FAD-dep_OxRdtase"/>
</dbReference>
<dbReference type="SUPFAM" id="SSF51905">
    <property type="entry name" value="FAD/NAD(P)-binding domain"/>
    <property type="match status" value="1"/>
</dbReference>
<dbReference type="RefSeq" id="WP_379021451.1">
    <property type="nucleotide sequence ID" value="NZ_JBHUGY010000031.1"/>
</dbReference>
<dbReference type="EMBL" id="JBHUGY010000031">
    <property type="protein sequence ID" value="MFD2055320.1"/>
    <property type="molecule type" value="Genomic_DNA"/>
</dbReference>
<dbReference type="InterPro" id="IPR000447">
    <property type="entry name" value="G3P_DH_FAD-dep"/>
</dbReference>
<evidence type="ECO:0000259" key="7">
    <source>
        <dbReference type="Pfam" id="PF01266"/>
    </source>
</evidence>
<feature type="domain" description="FAD dependent oxidoreductase" evidence="7">
    <location>
        <begin position="6"/>
        <end position="327"/>
    </location>
</feature>
<dbReference type="InterPro" id="IPR036188">
    <property type="entry name" value="FAD/NAD-bd_sf"/>
</dbReference>
<evidence type="ECO:0000259" key="8">
    <source>
        <dbReference type="Pfam" id="PF16901"/>
    </source>
</evidence>
<dbReference type="InterPro" id="IPR038299">
    <property type="entry name" value="DAO_C_sf"/>
</dbReference>
<dbReference type="Gene3D" id="3.30.9.10">
    <property type="entry name" value="D-Amino Acid Oxidase, subunit A, domain 2"/>
    <property type="match status" value="1"/>
</dbReference>
<gene>
    <name evidence="9" type="ORF">ACFSQT_20370</name>
</gene>
<feature type="domain" description="Alpha-glycerophosphate oxidase C-terminal" evidence="8">
    <location>
        <begin position="385"/>
        <end position="485"/>
    </location>
</feature>
<dbReference type="NCBIfam" id="NF008899">
    <property type="entry name" value="PRK12266.1"/>
    <property type="match status" value="1"/>
</dbReference>
<organism evidence="9 10">
    <name type="scientific">Mesorhizobium calcicola</name>
    <dbReference type="NCBI Taxonomy" id="1300310"/>
    <lineage>
        <taxon>Bacteria</taxon>
        <taxon>Pseudomonadati</taxon>
        <taxon>Pseudomonadota</taxon>
        <taxon>Alphaproteobacteria</taxon>
        <taxon>Hyphomicrobiales</taxon>
        <taxon>Phyllobacteriaceae</taxon>
        <taxon>Mesorhizobium</taxon>
    </lineage>
</organism>
<keyword evidence="4" id="KW-0274">FAD</keyword>
<reference evidence="10" key="1">
    <citation type="journal article" date="2019" name="Int. J. Syst. Evol. Microbiol.">
        <title>The Global Catalogue of Microorganisms (GCM) 10K type strain sequencing project: providing services to taxonomists for standard genome sequencing and annotation.</title>
        <authorList>
            <consortium name="The Broad Institute Genomics Platform"/>
            <consortium name="The Broad Institute Genome Sequencing Center for Infectious Disease"/>
            <person name="Wu L."/>
            <person name="Ma J."/>
        </authorList>
    </citation>
    <scope>NUCLEOTIDE SEQUENCE [LARGE SCALE GENOMIC DNA]</scope>
    <source>
        <strain evidence="10">CGMCC 1.16226</strain>
    </source>
</reference>
<name>A0ABW4WHF1_9HYPH</name>
<dbReference type="PROSITE" id="PS00977">
    <property type="entry name" value="FAD_G3PDH_1"/>
    <property type="match status" value="1"/>
</dbReference>
<dbReference type="GO" id="GO:0004368">
    <property type="term" value="F:glycerol-3-phosphate dehydrogenase (quinone) activity"/>
    <property type="evidence" value="ECO:0007669"/>
    <property type="project" value="UniProtKB-EC"/>
</dbReference>
<dbReference type="Pfam" id="PF16901">
    <property type="entry name" value="DAO_C"/>
    <property type="match status" value="1"/>
</dbReference>
<evidence type="ECO:0000256" key="2">
    <source>
        <dbReference type="ARBA" id="ARBA00007330"/>
    </source>
</evidence>
<accession>A0ABW4WHF1</accession>
<dbReference type="Proteomes" id="UP001597349">
    <property type="component" value="Unassembled WGS sequence"/>
</dbReference>
<dbReference type="NCBIfam" id="NF009906">
    <property type="entry name" value="PRK13369.1"/>
    <property type="match status" value="1"/>
</dbReference>
<comment type="cofactor">
    <cofactor evidence="1 6">
        <name>FAD</name>
        <dbReference type="ChEBI" id="CHEBI:57692"/>
    </cofactor>
</comment>
<dbReference type="InterPro" id="IPR031656">
    <property type="entry name" value="DAO_C"/>
</dbReference>
<dbReference type="Gene3D" id="3.50.50.60">
    <property type="entry name" value="FAD/NAD(P)-binding domain"/>
    <property type="match status" value="1"/>
</dbReference>
<evidence type="ECO:0000256" key="3">
    <source>
        <dbReference type="ARBA" id="ARBA00022630"/>
    </source>
</evidence>
<evidence type="ECO:0000256" key="1">
    <source>
        <dbReference type="ARBA" id="ARBA00001974"/>
    </source>
</evidence>
<dbReference type="Gene3D" id="1.10.8.870">
    <property type="entry name" value="Alpha-glycerophosphate oxidase, cap domain"/>
    <property type="match status" value="1"/>
</dbReference>
<sequence>MSDTVDLFVIGGGVNGAGITRDAAGRGLSVILCEKDDLAQGTSSRSGKLVHGGLRYLEYYEFRLVREALIEREVLLEAAPHIIWPMRFVLPHSPEDRPAWLVRLGLFLYDHLGGRKRLPGTRTLDLRTAPEGAPIKDEFKRGFEYSDCWVDDARLVLLNALDASQRGARVLTRTACVAARREDGLWAIDMQDGRTGAVTKVRARALVNAAGPWVNDIVSRVAGQNSTRNVRLVKGSHIVVPKFWEGRQAYLIQNSDKRVIFVNPYENDLALIGTTDIPYDGRPEEVAAEASEVDYLIKVVNRYFKRQLTPKDVVYSFSGVRPLYDDNADNPSAVTRDYIFELDAPGGNAPLLSVFGGKITTFRKLSEHALEKIQPFFPAMRKAWTATAPLPGGDLPNADFEQFLSDLHSEFPWLGRSLVKHYARSYGTRARQLLAGAQSEADLGRCFGPDFYEREAKFLVETEWAGTPVDILERRTKHGLHIDAAERKTFEDWFGDIMAVAD</sequence>
<dbReference type="PRINTS" id="PR01001">
    <property type="entry name" value="FADG3PDH"/>
</dbReference>
<keyword evidence="3 6" id="KW-0285">Flavoprotein</keyword>
<proteinExistence type="inferred from homology"/>